<dbReference type="HOGENOM" id="CLU_051102_0_0_1"/>
<reference evidence="3" key="2">
    <citation type="submission" date="2024-10" db="UniProtKB">
        <authorList>
            <consortium name="EnsemblProtists"/>
        </authorList>
    </citation>
    <scope>IDENTIFICATION</scope>
</reference>
<evidence type="ECO:0000259" key="2">
    <source>
        <dbReference type="SMART" id="SM00244"/>
    </source>
</evidence>
<dbReference type="Gene3D" id="3.30.479.30">
    <property type="entry name" value="Band 7 domain"/>
    <property type="match status" value="1"/>
</dbReference>
<dbReference type="SUPFAM" id="SSF117892">
    <property type="entry name" value="Band 7/SPFH domain"/>
    <property type="match status" value="1"/>
</dbReference>
<dbReference type="PANTHER" id="PTHR43327">
    <property type="entry name" value="STOMATIN-LIKE PROTEIN 2, MITOCHONDRIAL"/>
    <property type="match status" value="1"/>
</dbReference>
<dbReference type="GeneID" id="17270177"/>
<accession>A0A0D3JM95</accession>
<reference evidence="4" key="1">
    <citation type="journal article" date="2013" name="Nature">
        <title>Pan genome of the phytoplankton Emiliania underpins its global distribution.</title>
        <authorList>
            <person name="Read B.A."/>
            <person name="Kegel J."/>
            <person name="Klute M.J."/>
            <person name="Kuo A."/>
            <person name="Lefebvre S.C."/>
            <person name="Maumus F."/>
            <person name="Mayer C."/>
            <person name="Miller J."/>
            <person name="Monier A."/>
            <person name="Salamov A."/>
            <person name="Young J."/>
            <person name="Aguilar M."/>
            <person name="Claverie J.M."/>
            <person name="Frickenhaus S."/>
            <person name="Gonzalez K."/>
            <person name="Herman E.K."/>
            <person name="Lin Y.C."/>
            <person name="Napier J."/>
            <person name="Ogata H."/>
            <person name="Sarno A.F."/>
            <person name="Shmutz J."/>
            <person name="Schroeder D."/>
            <person name="de Vargas C."/>
            <person name="Verret F."/>
            <person name="von Dassow P."/>
            <person name="Valentin K."/>
            <person name="Van de Peer Y."/>
            <person name="Wheeler G."/>
            <person name="Dacks J.B."/>
            <person name="Delwiche C.F."/>
            <person name="Dyhrman S.T."/>
            <person name="Glockner G."/>
            <person name="John U."/>
            <person name="Richards T."/>
            <person name="Worden A.Z."/>
            <person name="Zhang X."/>
            <person name="Grigoriev I.V."/>
            <person name="Allen A.E."/>
            <person name="Bidle K."/>
            <person name="Borodovsky M."/>
            <person name="Bowler C."/>
            <person name="Brownlee C."/>
            <person name="Cock J.M."/>
            <person name="Elias M."/>
            <person name="Gladyshev V.N."/>
            <person name="Groth M."/>
            <person name="Guda C."/>
            <person name="Hadaegh A."/>
            <person name="Iglesias-Rodriguez M.D."/>
            <person name="Jenkins J."/>
            <person name="Jones B.M."/>
            <person name="Lawson T."/>
            <person name="Leese F."/>
            <person name="Lindquist E."/>
            <person name="Lobanov A."/>
            <person name="Lomsadze A."/>
            <person name="Malik S.B."/>
            <person name="Marsh M.E."/>
            <person name="Mackinder L."/>
            <person name="Mock T."/>
            <person name="Mueller-Roeber B."/>
            <person name="Pagarete A."/>
            <person name="Parker M."/>
            <person name="Probert I."/>
            <person name="Quesneville H."/>
            <person name="Raines C."/>
            <person name="Rensing S.A."/>
            <person name="Riano-Pachon D.M."/>
            <person name="Richier S."/>
            <person name="Rokitta S."/>
            <person name="Shiraiwa Y."/>
            <person name="Soanes D.M."/>
            <person name="van der Giezen M."/>
            <person name="Wahlund T.M."/>
            <person name="Williams B."/>
            <person name="Wilson W."/>
            <person name="Wolfe G."/>
            <person name="Wurch L.L."/>
        </authorList>
    </citation>
    <scope>NUCLEOTIDE SEQUENCE</scope>
</reference>
<name>A0A0D3JM95_EMIH1</name>
<evidence type="ECO:0000313" key="3">
    <source>
        <dbReference type="EnsemblProtists" id="EOD24630"/>
    </source>
</evidence>
<organism evidence="3 4">
    <name type="scientific">Emiliania huxleyi (strain CCMP1516)</name>
    <dbReference type="NCBI Taxonomy" id="280463"/>
    <lineage>
        <taxon>Eukaryota</taxon>
        <taxon>Haptista</taxon>
        <taxon>Haptophyta</taxon>
        <taxon>Prymnesiophyceae</taxon>
        <taxon>Isochrysidales</taxon>
        <taxon>Noelaerhabdaceae</taxon>
        <taxon>Emiliania</taxon>
    </lineage>
</organism>
<sequence length="438" mass="48553">MHTQGSYGQDQGAFNGVQHSQCVQRRILLPTGAAEAFNRVDDREICLVAVPSSADSCCFGLCCCPCAPPMAIPSGYFVLKQTWSKHQGEMDPGCVFCWPFWNKISHIVNKATVTYSAPSRQVPTADNVMVDINLSVTFSIGPDGDAAYDFVYKIGAERFDEFLSNVVEEGIRGLVYGVTHDRVNDLREEFAMGMLKSLSSTFAPYGVIIRSVKITETALPRSLASLLEETTTFRTRIAEKAKKHENAIRVLSDQASQELETICRTNARREQDLLAQCQRYEIEHKERVDELTGASTVREMEAKSAMEVQIARAKGDFDVAAKEGEREAEMILRGAQIECDKRKFTVEEQARVRILESEAKLAAAKNNADALVAVAEAENNSTKGLETKRKYELEWQRLSVLKDLASTGRRFFSGPAGQSMLREMAPGEGKGPSSGKYF</sequence>
<proteinExistence type="predicted"/>
<dbReference type="eggNOG" id="ENOG502QZM8">
    <property type="taxonomic scope" value="Eukaryota"/>
</dbReference>
<feature type="region of interest" description="Disordered" evidence="1">
    <location>
        <begin position="415"/>
        <end position="438"/>
    </location>
</feature>
<dbReference type="Pfam" id="PF01145">
    <property type="entry name" value="Band_7"/>
    <property type="match status" value="1"/>
</dbReference>
<dbReference type="STRING" id="2903.R1ED59"/>
<dbReference type="OMA" id="MKHFNAK"/>
<dbReference type="AlphaFoldDB" id="A0A0D3JM95"/>
<dbReference type="InterPro" id="IPR001107">
    <property type="entry name" value="Band_7"/>
</dbReference>
<dbReference type="InterPro" id="IPR050710">
    <property type="entry name" value="Band7/mec-2_domain"/>
</dbReference>
<dbReference type="PANTHER" id="PTHR43327:SF8">
    <property type="entry name" value="BAND 7 DOMAIN-CONTAINING PROTEIN"/>
    <property type="match status" value="1"/>
</dbReference>
<keyword evidence="4" id="KW-1185">Reference proteome</keyword>
<protein>
    <recommendedName>
        <fullName evidence="2">Band 7 domain-containing protein</fullName>
    </recommendedName>
</protein>
<dbReference type="KEGG" id="ehx:EMIHUDRAFT_206673"/>
<dbReference type="EnsemblProtists" id="EOD24630">
    <property type="protein sequence ID" value="EOD24630"/>
    <property type="gene ID" value="EMIHUDRAFT_206673"/>
</dbReference>
<dbReference type="SMART" id="SM00244">
    <property type="entry name" value="PHB"/>
    <property type="match status" value="1"/>
</dbReference>
<dbReference type="PaxDb" id="2903-EOD24630"/>
<feature type="domain" description="Band 7" evidence="2">
    <location>
        <begin position="67"/>
        <end position="231"/>
    </location>
</feature>
<dbReference type="InterPro" id="IPR036013">
    <property type="entry name" value="Band_7/SPFH_dom_sf"/>
</dbReference>
<dbReference type="Proteomes" id="UP000013827">
    <property type="component" value="Unassembled WGS sequence"/>
</dbReference>
<dbReference type="RefSeq" id="XP_005777059.1">
    <property type="nucleotide sequence ID" value="XM_005777002.1"/>
</dbReference>
<evidence type="ECO:0000256" key="1">
    <source>
        <dbReference type="SAM" id="MobiDB-lite"/>
    </source>
</evidence>
<evidence type="ECO:0000313" key="4">
    <source>
        <dbReference type="Proteomes" id="UP000013827"/>
    </source>
</evidence>